<evidence type="ECO:0000256" key="10">
    <source>
        <dbReference type="ARBA" id="ARBA00022824"/>
    </source>
</evidence>
<protein>
    <recommendedName>
        <fullName evidence="5">dolichyl-phosphate-mannose--protein mannosyltransferase</fullName>
        <ecNumber evidence="5">2.4.1.109</ecNumber>
    </recommendedName>
</protein>
<name>A0AAE0VQX0_9BIVA</name>
<keyword evidence="18" id="KW-1185">Reference proteome</keyword>
<keyword evidence="8" id="KW-0677">Repeat</keyword>
<feature type="transmembrane region" description="Helical" evidence="15">
    <location>
        <begin position="450"/>
        <end position="467"/>
    </location>
</feature>
<dbReference type="PANTHER" id="PTHR44395">
    <property type="match status" value="1"/>
</dbReference>
<keyword evidence="7 15" id="KW-0812">Transmembrane</keyword>
<dbReference type="FunFam" id="1.25.40.10:FF:000239">
    <property type="entry name" value="Transmembrane and TPR repeat-containing protein 3"/>
    <property type="match status" value="1"/>
</dbReference>
<dbReference type="InterPro" id="IPR011990">
    <property type="entry name" value="TPR-like_helical_dom_sf"/>
</dbReference>
<evidence type="ECO:0000313" key="17">
    <source>
        <dbReference type="EMBL" id="KAK3585720.1"/>
    </source>
</evidence>
<evidence type="ECO:0000256" key="6">
    <source>
        <dbReference type="ARBA" id="ARBA00022679"/>
    </source>
</evidence>
<dbReference type="GO" id="GO:0016020">
    <property type="term" value="C:membrane"/>
    <property type="evidence" value="ECO:0007669"/>
    <property type="project" value="UniProtKB-SubCell"/>
</dbReference>
<dbReference type="EMBL" id="JAEAOA010001233">
    <property type="protein sequence ID" value="KAK3585720.1"/>
    <property type="molecule type" value="Genomic_DNA"/>
</dbReference>
<evidence type="ECO:0000256" key="2">
    <source>
        <dbReference type="ARBA" id="ARBA00004240"/>
    </source>
</evidence>
<evidence type="ECO:0000259" key="16">
    <source>
        <dbReference type="Pfam" id="PF08409"/>
    </source>
</evidence>
<feature type="transmembrane region" description="Helical" evidence="15">
    <location>
        <begin position="13"/>
        <end position="31"/>
    </location>
</feature>
<accession>A0AAE0VQX0</accession>
<dbReference type="PROSITE" id="PS50005">
    <property type="entry name" value="TPR"/>
    <property type="match status" value="5"/>
</dbReference>
<evidence type="ECO:0000256" key="8">
    <source>
        <dbReference type="ARBA" id="ARBA00022737"/>
    </source>
</evidence>
<dbReference type="InterPro" id="IPR019734">
    <property type="entry name" value="TPR_rpt"/>
</dbReference>
<feature type="region of interest" description="Disordered" evidence="14">
    <location>
        <begin position="870"/>
        <end position="942"/>
    </location>
</feature>
<evidence type="ECO:0000256" key="9">
    <source>
        <dbReference type="ARBA" id="ARBA00022803"/>
    </source>
</evidence>
<keyword evidence="9 13" id="KW-0802">TPR repeat</keyword>
<feature type="repeat" description="TPR" evidence="13">
    <location>
        <begin position="528"/>
        <end position="561"/>
    </location>
</feature>
<comment type="caution">
    <text evidence="17">The sequence shown here is derived from an EMBL/GenBank/DDBJ whole genome shotgun (WGS) entry which is preliminary data.</text>
</comment>
<evidence type="ECO:0000256" key="3">
    <source>
        <dbReference type="ARBA" id="ARBA00004922"/>
    </source>
</evidence>
<reference evidence="17" key="3">
    <citation type="submission" date="2023-05" db="EMBL/GenBank/DDBJ databases">
        <authorList>
            <person name="Smith C.H."/>
        </authorList>
    </citation>
    <scope>NUCLEOTIDE SEQUENCE</scope>
    <source>
        <strain evidence="17">CHS0354</strain>
        <tissue evidence="17">Mantle</tissue>
    </source>
</reference>
<dbReference type="Pfam" id="PF13414">
    <property type="entry name" value="TPR_11"/>
    <property type="match status" value="1"/>
</dbReference>
<keyword evidence="12 15" id="KW-0472">Membrane</keyword>
<dbReference type="GO" id="GO:0004169">
    <property type="term" value="F:dolichyl-phosphate-mannose-protein mannosyltransferase activity"/>
    <property type="evidence" value="ECO:0007669"/>
    <property type="project" value="UniProtKB-EC"/>
</dbReference>
<evidence type="ECO:0000256" key="15">
    <source>
        <dbReference type="SAM" id="Phobius"/>
    </source>
</evidence>
<feature type="compositionally biased region" description="Low complexity" evidence="14">
    <location>
        <begin position="912"/>
        <end position="942"/>
    </location>
</feature>
<dbReference type="Gene3D" id="1.25.40.10">
    <property type="entry name" value="Tetratricopeptide repeat domain"/>
    <property type="match status" value="3"/>
</dbReference>
<dbReference type="Proteomes" id="UP001195483">
    <property type="component" value="Unassembled WGS sequence"/>
</dbReference>
<evidence type="ECO:0000313" key="18">
    <source>
        <dbReference type="Proteomes" id="UP001195483"/>
    </source>
</evidence>
<feature type="transmembrane region" description="Helical" evidence="15">
    <location>
        <begin position="137"/>
        <end position="154"/>
    </location>
</feature>
<feature type="transmembrane region" description="Helical" evidence="15">
    <location>
        <begin position="161"/>
        <end position="180"/>
    </location>
</feature>
<comment type="pathway">
    <text evidence="3">Protein modification; protein glycosylation.</text>
</comment>
<reference evidence="17" key="2">
    <citation type="journal article" date="2021" name="Genome Biol. Evol.">
        <title>Developing a high-quality reference genome for a parasitic bivalve with doubly uniparental inheritance (Bivalvia: Unionida).</title>
        <authorList>
            <person name="Smith C.H."/>
        </authorList>
    </citation>
    <scope>NUCLEOTIDE SEQUENCE</scope>
    <source>
        <strain evidence="17">CHS0354</strain>
        <tissue evidence="17">Mantle</tissue>
    </source>
</reference>
<keyword evidence="6" id="KW-0808">Transferase</keyword>
<evidence type="ECO:0000256" key="1">
    <source>
        <dbReference type="ARBA" id="ARBA00004141"/>
    </source>
</evidence>
<dbReference type="SUPFAM" id="SSF48452">
    <property type="entry name" value="TPR-like"/>
    <property type="match status" value="2"/>
</dbReference>
<feature type="compositionally biased region" description="Low complexity" evidence="14">
    <location>
        <begin position="875"/>
        <end position="906"/>
    </location>
</feature>
<proteinExistence type="inferred from homology"/>
<sequence length="942" mass="107724">MTLSKHGDVLSEVFIKFNCIIFYISLLFVAFEKIYHLQILIRMSGETNGGRFTLYSIILCVTVALCYFNSLECGFVFDDMSAVVANNDLRPHVPLKNLFWDDFWGTPMHMEKSHKSYRPLCVLTFRINYLFSELEPMSYHLVNIILHAVVCVLFMRICCMFLQESVSFLAALLFAVHPIHTEAVTGIVGRAESLSSVFFLAALFTYSKCTGYHKQTAWRPLIVTVLLVTIAMLCKEQGITVIGVCCVYEVFVAQKATFAELMQILQSIFQGKPRIPNWLKGSITRSVFLVGSTLFLLVARIKIMGAQLPVFTKFDNPASVANTPSRQLTYNYLLAVNSWLLLNPSELCCDWTMGTIPLIESIVDYRNLITFMFYLTMFKLGIYALRNQNTRTRAVIMSLSLLVLPFIPASNLFFPVGFVVAERILYTPSMGFCMMVALGFDLLVQNKKTLKLFFWLVMSALILTHAAKTYSRNSDWKSEYTIFRSALKVNQRNAKLWNNVGHALEKVSKFEEALEYFQKAVSVQPDDIGAHMNVGRTYKTLNASDEAEAAFRRAMNLFPPVIPGKSYTTRVAPNHLNVFLNLAALVSRDPKRLMEADDLLRTAVNMRPDYVEGYINRGDIMVRMKRLQDAVEQYELAKKYAPDNADVHYNLGVVYLEMGKPQLAYPNFEEALNFDPDHWQSLYNSAIMMQESGDPTLWPEAMKRLEKLKKRDVNDPQVYFTLGMLNMDMKDYSAAEQNFKKALELKPDFRSALFNLALMLSHNVHRPLDAVPYLEKLIEYHPDHFKGRMLMGDININHLKKLDEAEKNFLYVVQNDPKNVQAKHNLCVVYVEKGDLLRAEKCLTEAHSMAPNEEYIKNHLNIVRGRIQAAHKQHQQQQQQQQGQNQGQGQQTQFQAQQQTQGQDRQQMQDKGPQQAQGQGHQQMQGQAQQQTPGQRQPLPQS</sequence>
<feature type="repeat" description="TPR" evidence="13">
    <location>
        <begin position="494"/>
        <end position="527"/>
    </location>
</feature>
<evidence type="ECO:0000256" key="4">
    <source>
        <dbReference type="ARBA" id="ARBA00007882"/>
    </source>
</evidence>
<evidence type="ECO:0000256" key="12">
    <source>
        <dbReference type="ARBA" id="ARBA00023136"/>
    </source>
</evidence>
<feature type="transmembrane region" description="Helical" evidence="15">
    <location>
        <begin position="397"/>
        <end position="418"/>
    </location>
</feature>
<dbReference type="SMART" id="SM00028">
    <property type="entry name" value="TPR"/>
    <property type="match status" value="8"/>
</dbReference>
<feature type="transmembrane region" description="Helical" evidence="15">
    <location>
        <begin position="424"/>
        <end position="443"/>
    </location>
</feature>
<dbReference type="Pfam" id="PF08409">
    <property type="entry name" value="TMTC_DUF1736"/>
    <property type="match status" value="1"/>
</dbReference>
<keyword evidence="11 15" id="KW-1133">Transmembrane helix</keyword>
<feature type="repeat" description="TPR" evidence="13">
    <location>
        <begin position="716"/>
        <end position="749"/>
    </location>
</feature>
<comment type="similarity">
    <text evidence="4">Belongs to the TMTC family.</text>
</comment>
<feature type="transmembrane region" description="Helical" evidence="15">
    <location>
        <begin position="216"/>
        <end position="233"/>
    </location>
</feature>
<feature type="repeat" description="TPR" evidence="13">
    <location>
        <begin position="645"/>
        <end position="678"/>
    </location>
</feature>
<keyword evidence="10" id="KW-0256">Endoplasmic reticulum</keyword>
<feature type="transmembrane region" description="Helical" evidence="15">
    <location>
        <begin position="368"/>
        <end position="385"/>
    </location>
</feature>
<organism evidence="17 18">
    <name type="scientific">Potamilus streckersoni</name>
    <dbReference type="NCBI Taxonomy" id="2493646"/>
    <lineage>
        <taxon>Eukaryota</taxon>
        <taxon>Metazoa</taxon>
        <taxon>Spiralia</taxon>
        <taxon>Lophotrochozoa</taxon>
        <taxon>Mollusca</taxon>
        <taxon>Bivalvia</taxon>
        <taxon>Autobranchia</taxon>
        <taxon>Heteroconchia</taxon>
        <taxon>Palaeoheterodonta</taxon>
        <taxon>Unionida</taxon>
        <taxon>Unionoidea</taxon>
        <taxon>Unionidae</taxon>
        <taxon>Ambleminae</taxon>
        <taxon>Lampsilini</taxon>
        <taxon>Potamilus</taxon>
    </lineage>
</organism>
<reference evidence="17" key="1">
    <citation type="journal article" date="2021" name="Genome Biol. Evol.">
        <title>A High-Quality Reference Genome for a Parasitic Bivalve with Doubly Uniparental Inheritance (Bivalvia: Unionida).</title>
        <authorList>
            <person name="Smith C.H."/>
        </authorList>
    </citation>
    <scope>NUCLEOTIDE SEQUENCE</scope>
    <source>
        <strain evidence="17">CHS0354</strain>
    </source>
</reference>
<dbReference type="PROSITE" id="PS50293">
    <property type="entry name" value="TPR_REGION"/>
    <property type="match status" value="3"/>
</dbReference>
<feature type="transmembrane region" description="Helical" evidence="15">
    <location>
        <begin position="52"/>
        <end position="70"/>
    </location>
</feature>
<dbReference type="PANTHER" id="PTHR44395:SF1">
    <property type="entry name" value="PROTEIN O-MANNOSYL-TRANSFERASE TMTC3"/>
    <property type="match status" value="1"/>
</dbReference>
<feature type="transmembrane region" description="Helical" evidence="15">
    <location>
        <begin position="283"/>
        <end position="303"/>
    </location>
</feature>
<evidence type="ECO:0000256" key="7">
    <source>
        <dbReference type="ARBA" id="ARBA00022692"/>
    </source>
</evidence>
<comment type="subcellular location">
    <subcellularLocation>
        <location evidence="2">Endoplasmic reticulum</location>
    </subcellularLocation>
    <subcellularLocation>
        <location evidence="1">Membrane</location>
        <topology evidence="1">Multi-pass membrane protein</topology>
    </subcellularLocation>
</comment>
<feature type="domain" description="DUF1736" evidence="16">
    <location>
        <begin position="306"/>
        <end position="377"/>
    </location>
</feature>
<dbReference type="InterPro" id="IPR013618">
    <property type="entry name" value="TMTC_DUF1736"/>
</dbReference>
<dbReference type="Pfam" id="PF00515">
    <property type="entry name" value="TPR_1"/>
    <property type="match status" value="2"/>
</dbReference>
<dbReference type="Pfam" id="PF13181">
    <property type="entry name" value="TPR_8"/>
    <property type="match status" value="1"/>
</dbReference>
<dbReference type="EC" id="2.4.1.109" evidence="5"/>
<gene>
    <name evidence="17" type="ORF">CHS0354_020288</name>
</gene>
<evidence type="ECO:0000256" key="13">
    <source>
        <dbReference type="PROSITE-ProRule" id="PRU00339"/>
    </source>
</evidence>
<feature type="repeat" description="TPR" evidence="13">
    <location>
        <begin position="611"/>
        <end position="644"/>
    </location>
</feature>
<evidence type="ECO:0000256" key="5">
    <source>
        <dbReference type="ARBA" id="ARBA00012839"/>
    </source>
</evidence>
<evidence type="ECO:0000256" key="11">
    <source>
        <dbReference type="ARBA" id="ARBA00022989"/>
    </source>
</evidence>
<dbReference type="Pfam" id="PF13432">
    <property type="entry name" value="TPR_16"/>
    <property type="match status" value="1"/>
</dbReference>
<evidence type="ECO:0000256" key="14">
    <source>
        <dbReference type="SAM" id="MobiDB-lite"/>
    </source>
</evidence>
<dbReference type="GO" id="GO:0005783">
    <property type="term" value="C:endoplasmic reticulum"/>
    <property type="evidence" value="ECO:0007669"/>
    <property type="project" value="UniProtKB-SubCell"/>
</dbReference>
<dbReference type="AlphaFoldDB" id="A0AAE0VQX0"/>